<keyword evidence="2" id="KW-1185">Reference proteome</keyword>
<name>A0A840XLU2_9PROT</name>
<comment type="caution">
    <text evidence="1">The sequence shown here is derived from an EMBL/GenBank/DDBJ whole genome shotgun (WGS) entry which is preliminary data.</text>
</comment>
<organism evidence="1 2">
    <name type="scientific">Neoroseomonas alkaliterrae</name>
    <dbReference type="NCBI Taxonomy" id="1452450"/>
    <lineage>
        <taxon>Bacteria</taxon>
        <taxon>Pseudomonadati</taxon>
        <taxon>Pseudomonadota</taxon>
        <taxon>Alphaproteobacteria</taxon>
        <taxon>Acetobacterales</taxon>
        <taxon>Acetobacteraceae</taxon>
        <taxon>Neoroseomonas</taxon>
    </lineage>
</organism>
<dbReference type="PANTHER" id="PTHR32026">
    <property type="entry name" value="METHYLTRANSFERASE-LIKE PROTEIN 24"/>
    <property type="match status" value="1"/>
</dbReference>
<evidence type="ECO:0000313" key="1">
    <source>
        <dbReference type="EMBL" id="MBB5688886.1"/>
    </source>
</evidence>
<dbReference type="InterPro" id="IPR026913">
    <property type="entry name" value="METTL24"/>
</dbReference>
<gene>
    <name evidence="1" type="ORF">FHS88_001002</name>
</gene>
<dbReference type="Proteomes" id="UP000562254">
    <property type="component" value="Unassembled WGS sequence"/>
</dbReference>
<protein>
    <recommendedName>
        <fullName evidence="3">Methyltransferase FkbM domain-containing protein</fullName>
    </recommendedName>
</protein>
<evidence type="ECO:0008006" key="3">
    <source>
        <dbReference type="Google" id="ProtNLM"/>
    </source>
</evidence>
<reference evidence="1 2" key="1">
    <citation type="submission" date="2020-08" db="EMBL/GenBank/DDBJ databases">
        <title>Genomic Encyclopedia of Type Strains, Phase IV (KMG-IV): sequencing the most valuable type-strain genomes for metagenomic binning, comparative biology and taxonomic classification.</title>
        <authorList>
            <person name="Goeker M."/>
        </authorList>
    </citation>
    <scope>NUCLEOTIDE SEQUENCE [LARGE SCALE GENOMIC DNA]</scope>
    <source>
        <strain evidence="1 2">DSM 25895</strain>
    </source>
</reference>
<proteinExistence type="predicted"/>
<evidence type="ECO:0000313" key="2">
    <source>
        <dbReference type="Proteomes" id="UP000562254"/>
    </source>
</evidence>
<dbReference type="EMBL" id="JACIJE010000002">
    <property type="protein sequence ID" value="MBB5688886.1"/>
    <property type="molecule type" value="Genomic_DNA"/>
</dbReference>
<dbReference type="RefSeq" id="WP_184481920.1">
    <property type="nucleotide sequence ID" value="NZ_JAAEDJ010000160.1"/>
</dbReference>
<dbReference type="AlphaFoldDB" id="A0A840XLU2"/>
<sequence>MNNPVARIKGILGELLLNGRQALEVMRAQAMRLDRIDEGQALRLGRLEREQARRFAALERKLEAMGAHGGLPGVPGAPVEAIAAEPLDEIASLSRERARILRLAALLAPFRPRDARKVRVGPPRDGGYVMVEDWGGLAGAISIGIGDDDAWDRAMLGHGCPVAQFDHTITAPPGTAPGLAWQPLGIGTVDVNNIRTLRSLIALSGLPEAGDLVLKMDVEAAEWPVLAAGEATAPLERFRQILIEFHWFDRIGGDRWFAEAEAALTHLTRSHAVVHVHANNWGGAALIGGVPFPCVLEVTLLRRDVAELEPETGFFPTPLDAPCNPSRPDIFLGTFRFPQPPADE</sequence>
<accession>A0A840XLU2</accession>